<accession>A0A1F7JQR3</accession>
<protein>
    <recommendedName>
        <fullName evidence="3">Toxin YoeB</fullName>
    </recommendedName>
</protein>
<comment type="caution">
    <text evidence="1">The sequence shown here is derived from an EMBL/GenBank/DDBJ whole genome shotgun (WGS) entry which is preliminary data.</text>
</comment>
<reference evidence="1 2" key="1">
    <citation type="journal article" date="2016" name="Nat. Commun.">
        <title>Thousands of microbial genomes shed light on interconnected biogeochemical processes in an aquifer system.</title>
        <authorList>
            <person name="Anantharaman K."/>
            <person name="Brown C.T."/>
            <person name="Hug L.A."/>
            <person name="Sharon I."/>
            <person name="Castelle C.J."/>
            <person name="Probst A.J."/>
            <person name="Thomas B.C."/>
            <person name="Singh A."/>
            <person name="Wilkins M.J."/>
            <person name="Karaoz U."/>
            <person name="Brodie E.L."/>
            <person name="Williams K.H."/>
            <person name="Hubbard S.S."/>
            <person name="Banfield J.F."/>
        </authorList>
    </citation>
    <scope>NUCLEOTIDE SEQUENCE [LARGE SCALE GENOMIC DNA]</scope>
</reference>
<proteinExistence type="predicted"/>
<dbReference type="EMBL" id="MGBB01000042">
    <property type="protein sequence ID" value="OGK57963.1"/>
    <property type="molecule type" value="Genomic_DNA"/>
</dbReference>
<dbReference type="InterPro" id="IPR035093">
    <property type="entry name" value="RelE/ParE_toxin_dom_sf"/>
</dbReference>
<name>A0A1F7JQR3_9BACT</name>
<organism evidence="1 2">
    <name type="scientific">Candidatus Roizmanbacteria bacterium RIFCSPLOWO2_02_FULL_41_9</name>
    <dbReference type="NCBI Taxonomy" id="1802077"/>
    <lineage>
        <taxon>Bacteria</taxon>
        <taxon>Candidatus Roizmaniibacteriota</taxon>
    </lineage>
</organism>
<dbReference type="SUPFAM" id="SSF143011">
    <property type="entry name" value="RelE-like"/>
    <property type="match status" value="1"/>
</dbReference>
<sequence>MDFEISPDLDKELKKIKTHDKLLAQKIEKQFSLFQINHFHPSLRVHKLTGNLGNIWSMSIDMSIRMLYILGYDGAYFFDIGTHDQIYKK</sequence>
<dbReference type="AlphaFoldDB" id="A0A1F7JQR3"/>
<evidence type="ECO:0000313" key="1">
    <source>
        <dbReference type="EMBL" id="OGK57963.1"/>
    </source>
</evidence>
<evidence type="ECO:0008006" key="3">
    <source>
        <dbReference type="Google" id="ProtNLM"/>
    </source>
</evidence>
<dbReference type="Proteomes" id="UP000178039">
    <property type="component" value="Unassembled WGS sequence"/>
</dbReference>
<dbReference type="Gene3D" id="3.30.2310.20">
    <property type="entry name" value="RelE-like"/>
    <property type="match status" value="1"/>
</dbReference>
<evidence type="ECO:0000313" key="2">
    <source>
        <dbReference type="Proteomes" id="UP000178039"/>
    </source>
</evidence>
<gene>
    <name evidence="1" type="ORF">A3H86_03065</name>
</gene>